<feature type="site" description="Important for catalytic activity, responsible for pKa modulation of the active site Glu and correct orientation of both the proton donor and substrate" evidence="5">
    <location>
        <position position="146"/>
    </location>
</feature>
<organism evidence="8 9">
    <name type="scientific">Allacma fusca</name>
    <dbReference type="NCBI Taxonomy" id="39272"/>
    <lineage>
        <taxon>Eukaryota</taxon>
        <taxon>Metazoa</taxon>
        <taxon>Ecdysozoa</taxon>
        <taxon>Arthropoda</taxon>
        <taxon>Hexapoda</taxon>
        <taxon>Collembola</taxon>
        <taxon>Symphypleona</taxon>
        <taxon>Sminthuridae</taxon>
        <taxon>Allacma</taxon>
    </lineage>
</organism>
<reference evidence="8" key="1">
    <citation type="submission" date="2021-06" db="EMBL/GenBank/DDBJ databases">
        <authorList>
            <person name="Hodson N. C."/>
            <person name="Mongue J. A."/>
            <person name="Jaron S. K."/>
        </authorList>
    </citation>
    <scope>NUCLEOTIDE SEQUENCE</scope>
</reference>
<evidence type="ECO:0000256" key="6">
    <source>
        <dbReference type="RuleBase" id="RU361187"/>
    </source>
</evidence>
<accession>A0A8J2K345</accession>
<protein>
    <recommendedName>
        <fullName evidence="10">Non-reducing end alpha-L-arabinofuranosidase</fullName>
    </recommendedName>
</protein>
<evidence type="ECO:0000256" key="3">
    <source>
        <dbReference type="ARBA" id="ARBA00023295"/>
    </source>
</evidence>
<comment type="similarity">
    <text evidence="6">Belongs to the glycosyl hydrolase 43 family.</text>
</comment>
<evidence type="ECO:0000313" key="8">
    <source>
        <dbReference type="EMBL" id="CAG7718763.1"/>
    </source>
</evidence>
<feature type="chain" id="PRO_5035197043" description="Non-reducing end alpha-L-arabinofuranosidase" evidence="7">
    <location>
        <begin position="20"/>
        <end position="337"/>
    </location>
</feature>
<dbReference type="CDD" id="cd18820">
    <property type="entry name" value="GH43_LbAraf43-like"/>
    <property type="match status" value="1"/>
</dbReference>
<evidence type="ECO:0000313" key="9">
    <source>
        <dbReference type="Proteomes" id="UP000708208"/>
    </source>
</evidence>
<name>A0A8J2K345_9HEXA</name>
<sequence length="337" mass="37653">MAAKIFITLLIAVTSLSEAATFKNPILDVNAPDPYIYHHTDGYYYWAKTIQPTKDGIEVRRSRILSNWRDAEVQPVFHVSAPYGALWAPEIHYIDNSWYIYFALETNSDNANHRMYVIKGNSSNALGNYGPMVKLVPSDSDIWAIDGTVLRYGNGKLYFIWSGWPTLSAGFPQNLYIAPMSDPMTISGPRVLIREPLEGWERNGAPLNEGPQVIQNNGKTFLIFSASGSWTADYCLGIIRIERLLDPLVVDNWIQDTHECIFSRNDAQSVYGTGHASFTSSPDGTQTWIIYHAMEKIDGGWENRTARAERISWNAEGAPVLPKPSGFSIALEAPSGE</sequence>
<dbReference type="OrthoDB" id="272289at2759"/>
<keyword evidence="9" id="KW-1185">Reference proteome</keyword>
<dbReference type="GO" id="GO:0005975">
    <property type="term" value="P:carbohydrate metabolic process"/>
    <property type="evidence" value="ECO:0007669"/>
    <property type="project" value="InterPro"/>
</dbReference>
<keyword evidence="1 7" id="KW-0732">Signal</keyword>
<feature type="active site" description="Proton acceptor" evidence="4">
    <location>
        <position position="33"/>
    </location>
</feature>
<dbReference type="PANTHER" id="PTHR43817:SF1">
    <property type="entry name" value="HYDROLASE, FAMILY 43, PUTATIVE (AFU_ORTHOLOGUE AFUA_3G01660)-RELATED"/>
    <property type="match status" value="1"/>
</dbReference>
<evidence type="ECO:0000256" key="1">
    <source>
        <dbReference type="ARBA" id="ARBA00022729"/>
    </source>
</evidence>
<dbReference type="InterPro" id="IPR006710">
    <property type="entry name" value="Glyco_hydro_43"/>
</dbReference>
<gene>
    <name evidence="8" type="ORF">AFUS01_LOCUS8134</name>
</gene>
<feature type="signal peptide" evidence="7">
    <location>
        <begin position="1"/>
        <end position="19"/>
    </location>
</feature>
<dbReference type="Proteomes" id="UP000708208">
    <property type="component" value="Unassembled WGS sequence"/>
</dbReference>
<keyword evidence="2 6" id="KW-0378">Hydrolase</keyword>
<evidence type="ECO:0000256" key="5">
    <source>
        <dbReference type="PIRSR" id="PIRSR606710-2"/>
    </source>
</evidence>
<dbReference type="PANTHER" id="PTHR43817">
    <property type="entry name" value="GLYCOSYL HYDROLASE"/>
    <property type="match status" value="1"/>
</dbReference>
<evidence type="ECO:0000256" key="4">
    <source>
        <dbReference type="PIRSR" id="PIRSR606710-1"/>
    </source>
</evidence>
<dbReference type="EMBL" id="CAJVCH010055833">
    <property type="protein sequence ID" value="CAG7718763.1"/>
    <property type="molecule type" value="Genomic_DNA"/>
</dbReference>
<keyword evidence="3 6" id="KW-0326">Glycosidase</keyword>
<dbReference type="AlphaFoldDB" id="A0A8J2K345"/>
<proteinExistence type="inferred from homology"/>
<evidence type="ECO:0000256" key="2">
    <source>
        <dbReference type="ARBA" id="ARBA00022801"/>
    </source>
</evidence>
<evidence type="ECO:0008006" key="10">
    <source>
        <dbReference type="Google" id="ProtNLM"/>
    </source>
</evidence>
<dbReference type="Pfam" id="PF04616">
    <property type="entry name" value="Glyco_hydro_43"/>
    <property type="match status" value="1"/>
</dbReference>
<feature type="active site" description="Proton donor" evidence="4">
    <location>
        <position position="209"/>
    </location>
</feature>
<comment type="caution">
    <text evidence="8">The sequence shown here is derived from an EMBL/GenBank/DDBJ whole genome shotgun (WGS) entry which is preliminary data.</text>
</comment>
<dbReference type="GO" id="GO:0004553">
    <property type="term" value="F:hydrolase activity, hydrolyzing O-glycosyl compounds"/>
    <property type="evidence" value="ECO:0007669"/>
    <property type="project" value="InterPro"/>
</dbReference>
<evidence type="ECO:0000256" key="7">
    <source>
        <dbReference type="SAM" id="SignalP"/>
    </source>
</evidence>